<protein>
    <submittedName>
        <fullName evidence="3">Glycine betaine/L-proline ABC transporter substrate-binding protein ProX</fullName>
    </submittedName>
</protein>
<dbReference type="InterPro" id="IPR006311">
    <property type="entry name" value="TAT_signal"/>
</dbReference>
<reference evidence="3" key="1">
    <citation type="submission" date="2023-07" db="EMBL/GenBank/DDBJ databases">
        <title>Genome content predicts the carbon catabolic preferences of heterotrophic bacteria.</title>
        <authorList>
            <person name="Gralka M."/>
        </authorList>
    </citation>
    <scope>NUCLEOTIDE SEQUENCE</scope>
    <source>
        <strain evidence="3">C2R13</strain>
    </source>
</reference>
<evidence type="ECO:0000313" key="3">
    <source>
        <dbReference type="EMBL" id="MDO6671478.1"/>
    </source>
</evidence>
<dbReference type="Gene3D" id="3.40.190.10">
    <property type="entry name" value="Periplasmic binding protein-like II"/>
    <property type="match status" value="1"/>
</dbReference>
<dbReference type="GO" id="GO:0043190">
    <property type="term" value="C:ATP-binding cassette (ABC) transporter complex"/>
    <property type="evidence" value="ECO:0007669"/>
    <property type="project" value="InterPro"/>
</dbReference>
<accession>A0AAP4U005</accession>
<gene>
    <name evidence="3" type="primary">proX</name>
    <name evidence="3" type="ORF">Q4535_05035</name>
</gene>
<dbReference type="PROSITE" id="PS51318">
    <property type="entry name" value="TAT"/>
    <property type="match status" value="1"/>
</dbReference>
<dbReference type="SUPFAM" id="SSF53850">
    <property type="entry name" value="Periplasmic binding protein-like II"/>
    <property type="match status" value="1"/>
</dbReference>
<feature type="chain" id="PRO_5042829523" evidence="1">
    <location>
        <begin position="32"/>
        <end position="341"/>
    </location>
</feature>
<dbReference type="RefSeq" id="WP_054555897.1">
    <property type="nucleotide sequence ID" value="NZ_JAUORK010000004.1"/>
</dbReference>
<feature type="signal peptide" evidence="1">
    <location>
        <begin position="1"/>
        <end position="31"/>
    </location>
</feature>
<dbReference type="Proteomes" id="UP001170481">
    <property type="component" value="Unassembled WGS sequence"/>
</dbReference>
<dbReference type="EMBL" id="JAUORK010000004">
    <property type="protein sequence ID" value="MDO6671478.1"/>
    <property type="molecule type" value="Genomic_DNA"/>
</dbReference>
<keyword evidence="1" id="KW-0732">Signal</keyword>
<evidence type="ECO:0000313" key="4">
    <source>
        <dbReference type="Proteomes" id="UP001170481"/>
    </source>
</evidence>
<feature type="domain" description="ABC-type glycine betaine transport system substrate-binding" evidence="2">
    <location>
        <begin position="41"/>
        <end position="324"/>
    </location>
</feature>
<sequence>MKPFAHSRRQLLSRTLAASSLALFTASMAHAAGDKPGEGVTVTPIFPTISEEHFRGQVAVLGLEELGYEVEQPKETDYPTMMMALSYGDADFTVHLWDNLHASFYDRAGGDDTMVKAGSVMEGVIQGYLIDKKTADKYDITSLEDLKDPSIAALFDTNEDGKADMTGCNPGWGCEVIIDHQLEAYGLEDTVTQNRGSYFALMADTITRYQQGEPIFYFTWVPQWITAELVPGEDVVWLEVPHTDLPDGNNDVNTQYEGKNLGFAVDTIKAVMNKEFAEENPAAREFLSHLSMSPNDEAAQNLKMQNGESSKEDIRRHAQQWVQEHREEFDAWLAQARAVAE</sequence>
<name>A0AAP4U005_9GAMM</name>
<organism evidence="3 4">
    <name type="scientific">Cobetia amphilecti</name>
    <dbReference type="NCBI Taxonomy" id="1055104"/>
    <lineage>
        <taxon>Bacteria</taxon>
        <taxon>Pseudomonadati</taxon>
        <taxon>Pseudomonadota</taxon>
        <taxon>Gammaproteobacteria</taxon>
        <taxon>Oceanospirillales</taxon>
        <taxon>Halomonadaceae</taxon>
        <taxon>Cobetia</taxon>
    </lineage>
</organism>
<evidence type="ECO:0000259" key="2">
    <source>
        <dbReference type="Pfam" id="PF04069"/>
    </source>
</evidence>
<dbReference type="CDD" id="cd13638">
    <property type="entry name" value="PBP2_EcProx_like"/>
    <property type="match status" value="1"/>
</dbReference>
<comment type="caution">
    <text evidence="3">The sequence shown here is derived from an EMBL/GenBank/DDBJ whole genome shotgun (WGS) entry which is preliminary data.</text>
</comment>
<dbReference type="AlphaFoldDB" id="A0AAP4U005"/>
<dbReference type="GO" id="GO:0022857">
    <property type="term" value="F:transmembrane transporter activity"/>
    <property type="evidence" value="ECO:0007669"/>
    <property type="project" value="InterPro"/>
</dbReference>
<dbReference type="NCBIfam" id="NF008334">
    <property type="entry name" value="PRK11119.1"/>
    <property type="match status" value="1"/>
</dbReference>
<evidence type="ECO:0000256" key="1">
    <source>
        <dbReference type="SAM" id="SignalP"/>
    </source>
</evidence>
<dbReference type="Gene3D" id="3.40.190.100">
    <property type="entry name" value="Glycine betaine-binding periplasmic protein, domain 2"/>
    <property type="match status" value="1"/>
</dbReference>
<dbReference type="InterPro" id="IPR007210">
    <property type="entry name" value="ABC_Gly_betaine_transp_sub-bd"/>
</dbReference>
<proteinExistence type="predicted"/>
<dbReference type="Pfam" id="PF04069">
    <property type="entry name" value="OpuAC"/>
    <property type="match status" value="1"/>
</dbReference>